<comment type="caution">
    <text evidence="2">The sequence shown here is derived from an EMBL/GenBank/DDBJ whole genome shotgun (WGS) entry which is preliminary data.</text>
</comment>
<gene>
    <name evidence="2" type="ORF">EV196_107221</name>
</gene>
<dbReference type="SUPFAM" id="SSF56925">
    <property type="entry name" value="OMPA-like"/>
    <property type="match status" value="1"/>
</dbReference>
<dbReference type="EMBL" id="SLUP01000007">
    <property type="protein sequence ID" value="TCL64511.1"/>
    <property type="molecule type" value="Genomic_DNA"/>
</dbReference>
<dbReference type="AlphaFoldDB" id="A0A4R1RF08"/>
<accession>A0A4R1RF08</accession>
<dbReference type="InterPro" id="IPR011250">
    <property type="entry name" value="OMP/PagP_B-barrel"/>
</dbReference>
<dbReference type="RefSeq" id="WP_132218573.1">
    <property type="nucleotide sequence ID" value="NZ_OX156936.1"/>
</dbReference>
<organism evidence="2 3">
    <name type="scientific">Mariniflexile fucanivorans</name>
    <dbReference type="NCBI Taxonomy" id="264023"/>
    <lineage>
        <taxon>Bacteria</taxon>
        <taxon>Pseudomonadati</taxon>
        <taxon>Bacteroidota</taxon>
        <taxon>Flavobacteriia</taxon>
        <taxon>Flavobacteriales</taxon>
        <taxon>Flavobacteriaceae</taxon>
        <taxon>Mariniflexile</taxon>
    </lineage>
</organism>
<sequence length="223" mass="25953">MKKRNFITAFIFLLIYQFSQSQNNDNFKVGLNLGSNLFDLTHDESFNRYKGALSYSFGMSFEYIINSKFSIVSNINYDNKIMKTDYYSFYDLENMQELPAEDKTKFNYINVPLLIRFYFGNNNTFYSNAGLFYNYAINIQNVGKLKETGETVTFFEHEKIIKKYDYGVSLGIGTNFNLGDKNVFSIELKDELGIANIADYHHTNLATLKTNTIKLILNWELPI</sequence>
<dbReference type="OrthoDB" id="893738at2"/>
<dbReference type="Pfam" id="PF13568">
    <property type="entry name" value="OMP_b-brl_2"/>
    <property type="match status" value="1"/>
</dbReference>
<evidence type="ECO:0000313" key="2">
    <source>
        <dbReference type="EMBL" id="TCL64511.1"/>
    </source>
</evidence>
<evidence type="ECO:0000313" key="3">
    <source>
        <dbReference type="Proteomes" id="UP000295455"/>
    </source>
</evidence>
<keyword evidence="3" id="KW-1185">Reference proteome</keyword>
<proteinExistence type="predicted"/>
<reference evidence="2 3" key="1">
    <citation type="submission" date="2019-03" db="EMBL/GenBank/DDBJ databases">
        <title>Genomic Encyclopedia of Type Strains, Phase IV (KMG-IV): sequencing the most valuable type-strain genomes for metagenomic binning, comparative biology and taxonomic classification.</title>
        <authorList>
            <person name="Goeker M."/>
        </authorList>
    </citation>
    <scope>NUCLEOTIDE SEQUENCE [LARGE SCALE GENOMIC DNA]</scope>
    <source>
        <strain evidence="2 3">DSM 18792</strain>
    </source>
</reference>
<feature type="domain" description="Outer membrane protein beta-barrel" evidence="1">
    <location>
        <begin position="18"/>
        <end position="197"/>
    </location>
</feature>
<dbReference type="Proteomes" id="UP000295455">
    <property type="component" value="Unassembled WGS sequence"/>
</dbReference>
<dbReference type="InterPro" id="IPR025665">
    <property type="entry name" value="Beta-barrel_OMP_2"/>
</dbReference>
<name>A0A4R1RF08_9FLAO</name>
<evidence type="ECO:0000259" key="1">
    <source>
        <dbReference type="Pfam" id="PF13568"/>
    </source>
</evidence>
<protein>
    <submittedName>
        <fullName evidence="2">Outer membrane protein with beta-barrel domain</fullName>
    </submittedName>
</protein>